<dbReference type="InterPro" id="IPR016130">
    <property type="entry name" value="Tyr_Pase_AS"/>
</dbReference>
<protein>
    <submittedName>
        <fullName evidence="6">Phosphatidylinositol-3,4,5-trisphosphate 3-phosphatase</fullName>
    </submittedName>
</protein>
<feature type="domain" description="Tyrosine-protein phosphatase" evidence="3">
    <location>
        <begin position="87"/>
        <end position="187"/>
    </location>
</feature>
<dbReference type="Gene3D" id="3.90.190.10">
    <property type="entry name" value="Protein tyrosine phosphatase superfamily"/>
    <property type="match status" value="1"/>
</dbReference>
<dbReference type="OrthoDB" id="16692at2759"/>
<feature type="compositionally biased region" description="Polar residues" evidence="2">
    <location>
        <begin position="417"/>
        <end position="435"/>
    </location>
</feature>
<dbReference type="InterPro" id="IPR051281">
    <property type="entry name" value="Dual-spec_lipid-protein_phosph"/>
</dbReference>
<dbReference type="PROSITE" id="PS00383">
    <property type="entry name" value="TYR_PHOSPHATASE_1"/>
    <property type="match status" value="1"/>
</dbReference>
<dbReference type="AlphaFoldDB" id="A0A196SAI9"/>
<evidence type="ECO:0000313" key="6">
    <source>
        <dbReference type="EMBL" id="OAO13112.1"/>
    </source>
</evidence>
<gene>
    <name evidence="6" type="ORF">AV274_5195</name>
</gene>
<keyword evidence="1" id="KW-0378">Hydrolase</keyword>
<reference evidence="6 7" key="1">
    <citation type="submission" date="2016-05" db="EMBL/GenBank/DDBJ databases">
        <title>Nuclear genome of Blastocystis sp. subtype 1 NandII.</title>
        <authorList>
            <person name="Gentekaki E."/>
            <person name="Curtis B."/>
            <person name="Stairs C."/>
            <person name="Eme L."/>
            <person name="Herman E."/>
            <person name="Klimes V."/>
            <person name="Arias M.C."/>
            <person name="Elias M."/>
            <person name="Hilliou F."/>
            <person name="Klute M."/>
            <person name="Malik S.-B."/>
            <person name="Pightling A."/>
            <person name="Rachubinski R."/>
            <person name="Salas D."/>
            <person name="Schlacht A."/>
            <person name="Suga H."/>
            <person name="Archibald J."/>
            <person name="Ball S.G."/>
            <person name="Clark G."/>
            <person name="Dacks J."/>
            <person name="Van Der Giezen M."/>
            <person name="Tsaousis A."/>
            <person name="Roger A."/>
        </authorList>
    </citation>
    <scope>NUCLEOTIDE SEQUENCE [LARGE SCALE GENOMIC DNA]</scope>
    <source>
        <strain evidence="7">ATCC 50177 / NandII</strain>
    </source>
</reference>
<dbReference type="Pfam" id="PF00102">
    <property type="entry name" value="Y_phosphatase"/>
    <property type="match status" value="1"/>
</dbReference>
<dbReference type="InterPro" id="IPR003595">
    <property type="entry name" value="Tyr_Pase_cat"/>
</dbReference>
<dbReference type="SMART" id="SM00404">
    <property type="entry name" value="PTPc_motif"/>
    <property type="match status" value="1"/>
</dbReference>
<dbReference type="Proteomes" id="UP000078348">
    <property type="component" value="Unassembled WGS sequence"/>
</dbReference>
<accession>A0A196SAI9</accession>
<comment type="caution">
    <text evidence="6">The sequence shown here is derived from an EMBL/GenBank/DDBJ whole genome shotgun (WGS) entry which is preliminary data.</text>
</comment>
<dbReference type="InterPro" id="IPR029023">
    <property type="entry name" value="Tensin_phosphatase"/>
</dbReference>
<dbReference type="InterPro" id="IPR000387">
    <property type="entry name" value="Tyr_Pase_dom"/>
</dbReference>
<evidence type="ECO:0000313" key="7">
    <source>
        <dbReference type="Proteomes" id="UP000078348"/>
    </source>
</evidence>
<dbReference type="SUPFAM" id="SSF52799">
    <property type="entry name" value="(Phosphotyrosine protein) phosphatases II"/>
    <property type="match status" value="1"/>
</dbReference>
<evidence type="ECO:0000259" key="5">
    <source>
        <dbReference type="PROSITE" id="PS51181"/>
    </source>
</evidence>
<evidence type="ECO:0000259" key="3">
    <source>
        <dbReference type="PROSITE" id="PS50055"/>
    </source>
</evidence>
<evidence type="ECO:0000259" key="4">
    <source>
        <dbReference type="PROSITE" id="PS50056"/>
    </source>
</evidence>
<dbReference type="STRING" id="478820.A0A196SAI9"/>
<dbReference type="GO" id="GO:0005829">
    <property type="term" value="C:cytosol"/>
    <property type="evidence" value="ECO:0007669"/>
    <property type="project" value="TreeGrafter"/>
</dbReference>
<feature type="region of interest" description="Disordered" evidence="2">
    <location>
        <begin position="417"/>
        <end position="460"/>
    </location>
</feature>
<sequence length="857" mass="95370">MSNAIRAFFSGKRNRFVDATFNLDLTYISDRIIAMGYPSTKFESLFRNNITDVAKFLHAKHGDHYLVINLSDRKYDTSPFGGRVIDAGFPDHHSPPLGLMWSLYSIIDFWLAVDKENVIAVHCLAGKGRTGMTIICTLIMQGFFNHVMRKSFSSVINAAINYFHDKRGDGVENPDQIRFIYQFLQSMNTMGSDMLMQIGEEMQPTVFLPSLILYNVPVGEGGLLTPRLKIYLKKNNGWFLVFSSLWAQPRTQPVSRLQKALVLPIDADFSGDLLFVLLNQDEPLLHFSLSTLLLPRGHPAHPSAVYLNHRCVSFEKEVSVPFTASFAVQLLSLHPSAKRFRREIAELTTHAIEEEFQRRTRPLLSFPSYASLASRCSVASVASVSSVASEDHPLLWKGAQEPAPSRPSGLLLEQATSDLSPQTSSPLRTVLSTNRPLDGPSARGPARVSARPSARHRRSMSDPFAQALPTMSDLSLAYEMDSLKEGEALNFSLPSDAKAPVRTRRLTEEEKEELGKEDPLFVDAEPVDRIVSVSGVSTEVEEVPSEVVVAPLPRESSDPFANVPAMLAKLTTEVNVGNGWKRRLVVVATGLVRVMRTLESNEVKAEANLAECGEPVLRKAEKSECEVLLPMPSRSHALVFRMDRFEEAQRLVLTLRTARGEPIPPCPRSTAPLASKLQWLEYLFSPEGTEEIAEQIAEQVTEQTTERIARKAAELEDNKKQLNAWLAEAFGGSCKWLNALSGRLWEASDCEVVTERGVVSVAQFLREEETACHGVSSSSLAIMSQLQGLLSKEAFNRLVQVAAIRYPSPLPVIRAVVMEQNKDWGALFDQDPVGFITCLKRATTMIRRSFSSRSFHL</sequence>
<dbReference type="InterPro" id="IPR029021">
    <property type="entry name" value="Prot-tyrosine_phosphatase-like"/>
</dbReference>
<dbReference type="PANTHER" id="PTHR12305">
    <property type="entry name" value="PHOSPHATASE WITH HOMOLOGY TO TENSIN"/>
    <property type="match status" value="1"/>
</dbReference>
<dbReference type="GO" id="GO:0016314">
    <property type="term" value="F:phosphatidylinositol-3,4,5-trisphosphate 3-phosphatase activity"/>
    <property type="evidence" value="ECO:0007669"/>
    <property type="project" value="TreeGrafter"/>
</dbReference>
<name>A0A196SAI9_BLAHN</name>
<dbReference type="PROSITE" id="PS50055">
    <property type="entry name" value="TYR_PHOSPHATASE_PTP"/>
    <property type="match status" value="1"/>
</dbReference>
<evidence type="ECO:0000256" key="2">
    <source>
        <dbReference type="SAM" id="MobiDB-lite"/>
    </source>
</evidence>
<keyword evidence="7" id="KW-1185">Reference proteome</keyword>
<feature type="domain" description="Tyrosine specific protein phosphatases" evidence="4">
    <location>
        <begin position="119"/>
        <end position="178"/>
    </location>
</feature>
<organism evidence="6 7">
    <name type="scientific">Blastocystis sp. subtype 1 (strain ATCC 50177 / NandII)</name>
    <dbReference type="NCBI Taxonomy" id="478820"/>
    <lineage>
        <taxon>Eukaryota</taxon>
        <taxon>Sar</taxon>
        <taxon>Stramenopiles</taxon>
        <taxon>Bigyra</taxon>
        <taxon>Opalozoa</taxon>
        <taxon>Opalinata</taxon>
        <taxon>Blastocystidae</taxon>
        <taxon>Blastocystis</taxon>
    </lineage>
</organism>
<dbReference type="CDD" id="cd14497">
    <property type="entry name" value="PTP_PTEN-like"/>
    <property type="match status" value="1"/>
</dbReference>
<dbReference type="InterPro" id="IPR000242">
    <property type="entry name" value="PTP_cat"/>
</dbReference>
<evidence type="ECO:0000256" key="1">
    <source>
        <dbReference type="ARBA" id="ARBA00022801"/>
    </source>
</evidence>
<feature type="domain" description="Phosphatase tensin-type" evidence="5">
    <location>
        <begin position="14"/>
        <end position="190"/>
    </location>
</feature>
<dbReference type="PROSITE" id="PS51181">
    <property type="entry name" value="PPASE_TENSIN"/>
    <property type="match status" value="1"/>
</dbReference>
<proteinExistence type="predicted"/>
<dbReference type="GO" id="GO:0004725">
    <property type="term" value="F:protein tyrosine phosphatase activity"/>
    <property type="evidence" value="ECO:0007669"/>
    <property type="project" value="InterPro"/>
</dbReference>
<dbReference type="EMBL" id="LXWW01000460">
    <property type="protein sequence ID" value="OAO13112.1"/>
    <property type="molecule type" value="Genomic_DNA"/>
</dbReference>
<dbReference type="PROSITE" id="PS50056">
    <property type="entry name" value="TYR_PHOSPHATASE_2"/>
    <property type="match status" value="1"/>
</dbReference>
<dbReference type="PANTHER" id="PTHR12305:SF94">
    <property type="entry name" value="PHOSPHATIDYLINOSITOL-3,4,5-TRISPHOSPHATE 3-PHOSPHATASE"/>
    <property type="match status" value="1"/>
</dbReference>